<feature type="region of interest" description="Disordered" evidence="1">
    <location>
        <begin position="352"/>
        <end position="387"/>
    </location>
</feature>
<dbReference type="Proteomes" id="UP000019335">
    <property type="component" value="Unassembled WGS sequence"/>
</dbReference>
<feature type="compositionally biased region" description="Basic and acidic residues" evidence="1">
    <location>
        <begin position="357"/>
        <end position="373"/>
    </location>
</feature>
<comment type="caution">
    <text evidence="2">The sequence shown here is derived from an EMBL/GenBank/DDBJ whole genome shotgun (WGS) entry which is preliminary data.</text>
</comment>
<evidence type="ECO:0000313" key="2">
    <source>
        <dbReference type="EMBL" id="EWM21557.1"/>
    </source>
</evidence>
<feature type="compositionally biased region" description="Polar residues" evidence="1">
    <location>
        <begin position="378"/>
        <end position="387"/>
    </location>
</feature>
<evidence type="ECO:0000256" key="1">
    <source>
        <dbReference type="SAM" id="MobiDB-lite"/>
    </source>
</evidence>
<protein>
    <submittedName>
        <fullName evidence="2">Uncharacterized protein</fullName>
    </submittedName>
</protein>
<accession>W7T4S2</accession>
<feature type="non-terminal residue" evidence="2">
    <location>
        <position position="1"/>
    </location>
</feature>
<name>W7T4S2_9STRA</name>
<reference evidence="2 3" key="1">
    <citation type="journal article" date="2014" name="Mol. Plant">
        <title>Chromosome Scale Genome Assembly and Transcriptome Profiling of Nannochloropsis gaditana in Nitrogen Depletion.</title>
        <authorList>
            <person name="Corteggiani Carpinelli E."/>
            <person name="Telatin A."/>
            <person name="Vitulo N."/>
            <person name="Forcato C."/>
            <person name="D'Angelo M."/>
            <person name="Schiavon R."/>
            <person name="Vezzi A."/>
            <person name="Giacometti G.M."/>
            <person name="Morosinotto T."/>
            <person name="Valle G."/>
        </authorList>
    </citation>
    <scope>NUCLEOTIDE SEQUENCE [LARGE SCALE GENOMIC DNA]</scope>
    <source>
        <strain evidence="2 3">B-31</strain>
    </source>
</reference>
<gene>
    <name evidence="2" type="ORF">Naga_101439g1</name>
</gene>
<dbReference type="AlphaFoldDB" id="W7T4S2"/>
<sequence length="387" mass="40761">AILCRILFAPPTPLPLPLAETQTLSARLRSVMMDLLEFKLPGGIPGREPRVRLLAVLAQYAGSIGSSEEATEQVVGDLLHLLQGELDGSTAPPFSPPLSPTPALLGGGLLTEYDDADLVARRKRRVVREGAGAVRLVVQALQQVGVGAWLGARGLPAEGRGSPDARGGFPALFLSHVPAVHTYQGPNLSFPFHTPPPLPSPQMALAVPGAGPQVLAVLERSQERLEGEEEDSGSVPAAVYRQALELARRRIQAGRRASPWASGRDLPPECFPPADDGEDEPALDARAALRRSMLGRRVGARMPPTRAGGDSDRAQAANVFMALGATAPFALTGGSDPVHVVVEKVQVRAWKGNVGREGAHGLEGGPRRSLCDRRRTRGGNSDGSSSG</sequence>
<evidence type="ECO:0000313" key="3">
    <source>
        <dbReference type="Proteomes" id="UP000019335"/>
    </source>
</evidence>
<proteinExistence type="predicted"/>
<keyword evidence="3" id="KW-1185">Reference proteome</keyword>
<organism evidence="2 3">
    <name type="scientific">Nannochloropsis gaditana</name>
    <dbReference type="NCBI Taxonomy" id="72520"/>
    <lineage>
        <taxon>Eukaryota</taxon>
        <taxon>Sar</taxon>
        <taxon>Stramenopiles</taxon>
        <taxon>Ochrophyta</taxon>
        <taxon>Eustigmatophyceae</taxon>
        <taxon>Eustigmatales</taxon>
        <taxon>Monodopsidaceae</taxon>
        <taxon>Nannochloropsis</taxon>
    </lineage>
</organism>
<dbReference type="EMBL" id="AZIL01002444">
    <property type="protein sequence ID" value="EWM21557.1"/>
    <property type="molecule type" value="Genomic_DNA"/>
</dbReference>